<feature type="compositionally biased region" description="Low complexity" evidence="1">
    <location>
        <begin position="180"/>
        <end position="191"/>
    </location>
</feature>
<evidence type="ECO:0000313" key="2">
    <source>
        <dbReference type="EMBL" id="GBB89417.1"/>
    </source>
</evidence>
<dbReference type="EMBL" id="BEXD01000680">
    <property type="protein sequence ID" value="GBB89417.1"/>
    <property type="molecule type" value="Genomic_DNA"/>
</dbReference>
<feature type="compositionally biased region" description="Polar residues" evidence="1">
    <location>
        <begin position="287"/>
        <end position="296"/>
    </location>
</feature>
<accession>A0A2Z6QGZ3</accession>
<protein>
    <submittedName>
        <fullName evidence="2">Uncharacterized protein</fullName>
    </submittedName>
</protein>
<gene>
    <name evidence="2" type="ORF">RclHR1_01610008</name>
</gene>
<feature type="compositionally biased region" description="Basic and acidic residues" evidence="1">
    <location>
        <begin position="201"/>
        <end position="213"/>
    </location>
</feature>
<name>A0A2Z6QGZ3_9GLOM</name>
<reference evidence="2 3" key="1">
    <citation type="submission" date="2017-11" db="EMBL/GenBank/DDBJ databases">
        <title>The genome of Rhizophagus clarus HR1 reveals common genetic basis of auxotrophy among arbuscular mycorrhizal fungi.</title>
        <authorList>
            <person name="Kobayashi Y."/>
        </authorList>
    </citation>
    <scope>NUCLEOTIDE SEQUENCE [LARGE SCALE GENOMIC DNA]</scope>
    <source>
        <strain evidence="2 3">HR1</strain>
    </source>
</reference>
<organism evidence="2 3">
    <name type="scientific">Rhizophagus clarus</name>
    <dbReference type="NCBI Taxonomy" id="94130"/>
    <lineage>
        <taxon>Eukaryota</taxon>
        <taxon>Fungi</taxon>
        <taxon>Fungi incertae sedis</taxon>
        <taxon>Mucoromycota</taxon>
        <taxon>Glomeromycotina</taxon>
        <taxon>Glomeromycetes</taxon>
        <taxon>Glomerales</taxon>
        <taxon>Glomeraceae</taxon>
        <taxon>Rhizophagus</taxon>
    </lineage>
</organism>
<proteinExistence type="predicted"/>
<feature type="region of interest" description="Disordered" evidence="1">
    <location>
        <begin position="156"/>
        <end position="319"/>
    </location>
</feature>
<dbReference type="AlphaFoldDB" id="A0A2Z6QGZ3"/>
<dbReference type="Proteomes" id="UP000247702">
    <property type="component" value="Unassembled WGS sequence"/>
</dbReference>
<feature type="compositionally biased region" description="Basic residues" evidence="1">
    <location>
        <begin position="237"/>
        <end position="250"/>
    </location>
</feature>
<evidence type="ECO:0000313" key="3">
    <source>
        <dbReference type="Proteomes" id="UP000247702"/>
    </source>
</evidence>
<feature type="compositionally biased region" description="Acidic residues" evidence="1">
    <location>
        <begin position="308"/>
        <end position="319"/>
    </location>
</feature>
<sequence length="319" mass="36651">MSNSFSVVCLIMNKNSYKSFVNGTALYRTPKQQLFDFKLFDNKNIQNFEEGDVVMFNGKLTYRKDHEGENPMFLKYNHDFYLSYSKDTDRWKKTLESIRQGNMRIYISGFYKGYSPKEELNTYHLINLTELDFESKFNNTSNTFDDNDDDDLFFRTPISNNSKKSSKKPLISSKKHKLSSSEPSNSSASSSEKSDSATPHDYNKAPENLKELDNAPPVENEQDSNDNTAKILDNKKSTRGKKATRSKRSSKNSESKPQLRKSPLKRGGILDIAVNKIIEINDDDNIPQKSDTSFMDTESDYHTQNDDEMRDDDDDDASN</sequence>
<comment type="caution">
    <text evidence="2">The sequence shown here is derived from an EMBL/GenBank/DDBJ whole genome shotgun (WGS) entry which is preliminary data.</text>
</comment>
<evidence type="ECO:0000256" key="1">
    <source>
        <dbReference type="SAM" id="MobiDB-lite"/>
    </source>
</evidence>
<keyword evidence="3" id="KW-1185">Reference proteome</keyword>
<feature type="compositionally biased region" description="Low complexity" evidence="1">
    <location>
        <begin position="157"/>
        <end position="172"/>
    </location>
</feature>